<evidence type="ECO:0000256" key="1">
    <source>
        <dbReference type="ARBA" id="ARBA00004141"/>
    </source>
</evidence>
<proteinExistence type="predicted"/>
<keyword evidence="9" id="KW-1185">Reference proteome</keyword>
<evidence type="ECO:0000256" key="6">
    <source>
        <dbReference type="SAM" id="Phobius"/>
    </source>
</evidence>
<sequence>MTSRSFYQSLLSVCTTSQVTLGSLGKGNMEANKYLEGKPIAEELNPGERARILRKLDWHLLPFVSLLYMLSFLDRANIGNAKVAGMSVDLDLIGYRYNIAAAVFFILYSFAEIPSNITLKLFRPSRWSMVTSAFSSLPPTNIVPFAVPIIMVGWGLVMTLMCLVNSFQSLVVARLFLGLTEAGLFPGVTYYISLWYPRSEQSKRIAIFFSAATVAGMG</sequence>
<dbReference type="Proteomes" id="UP000183567">
    <property type="component" value="Unassembled WGS sequence"/>
</dbReference>
<evidence type="ECO:0000256" key="4">
    <source>
        <dbReference type="ARBA" id="ARBA00022989"/>
    </source>
</evidence>
<organism evidence="8 9">
    <name type="scientific">Rhizopogon vesiculosus</name>
    <dbReference type="NCBI Taxonomy" id="180088"/>
    <lineage>
        <taxon>Eukaryota</taxon>
        <taxon>Fungi</taxon>
        <taxon>Dikarya</taxon>
        <taxon>Basidiomycota</taxon>
        <taxon>Agaricomycotina</taxon>
        <taxon>Agaricomycetes</taxon>
        <taxon>Agaricomycetidae</taxon>
        <taxon>Boletales</taxon>
        <taxon>Suillineae</taxon>
        <taxon>Rhizopogonaceae</taxon>
        <taxon>Rhizopogon</taxon>
    </lineage>
</organism>
<feature type="transmembrane region" description="Helical" evidence="6">
    <location>
        <begin position="98"/>
        <end position="122"/>
    </location>
</feature>
<dbReference type="STRING" id="180088.A0A1J8QCH5"/>
<evidence type="ECO:0000256" key="2">
    <source>
        <dbReference type="ARBA" id="ARBA00022448"/>
    </source>
</evidence>
<dbReference type="SUPFAM" id="SSF103473">
    <property type="entry name" value="MFS general substrate transporter"/>
    <property type="match status" value="1"/>
</dbReference>
<gene>
    <name evidence="8" type="ORF">AZE42_08863</name>
</gene>
<comment type="caution">
    <text evidence="8">The sequence shown here is derived from an EMBL/GenBank/DDBJ whole genome shotgun (WGS) entry which is preliminary data.</text>
</comment>
<dbReference type="PANTHER" id="PTHR43791">
    <property type="entry name" value="PERMEASE-RELATED"/>
    <property type="match status" value="1"/>
</dbReference>
<evidence type="ECO:0000256" key="3">
    <source>
        <dbReference type="ARBA" id="ARBA00022692"/>
    </source>
</evidence>
<reference evidence="8 9" key="1">
    <citation type="submission" date="2016-03" db="EMBL/GenBank/DDBJ databases">
        <title>Comparative genomics of the ectomycorrhizal sister species Rhizopogon vinicolor and Rhizopogon vesiculosus (Basidiomycota: Boletales) reveals a divergence of the mating type B locus.</title>
        <authorList>
            <person name="Mujic A.B."/>
            <person name="Kuo A."/>
            <person name="Tritt A."/>
            <person name="Lipzen A."/>
            <person name="Chen C."/>
            <person name="Johnson J."/>
            <person name="Sharma A."/>
            <person name="Barry K."/>
            <person name="Grigoriev I.V."/>
            <person name="Spatafora J.W."/>
        </authorList>
    </citation>
    <scope>NUCLEOTIDE SEQUENCE [LARGE SCALE GENOMIC DNA]</scope>
    <source>
        <strain evidence="8 9">AM-OR11-056</strain>
    </source>
</reference>
<keyword evidence="5 6" id="KW-0472">Membrane</keyword>
<dbReference type="GO" id="GO:0022857">
    <property type="term" value="F:transmembrane transporter activity"/>
    <property type="evidence" value="ECO:0007669"/>
    <property type="project" value="InterPro"/>
</dbReference>
<evidence type="ECO:0000256" key="5">
    <source>
        <dbReference type="ARBA" id="ARBA00023136"/>
    </source>
</evidence>
<dbReference type="GO" id="GO:0016020">
    <property type="term" value="C:membrane"/>
    <property type="evidence" value="ECO:0007669"/>
    <property type="project" value="UniProtKB-SubCell"/>
</dbReference>
<dbReference type="OrthoDB" id="2677432at2759"/>
<accession>A0A1J8QCH5</accession>
<protein>
    <recommendedName>
        <fullName evidence="7">Major facilitator superfamily (MFS) profile domain-containing protein</fullName>
    </recommendedName>
</protein>
<dbReference type="InterPro" id="IPR011701">
    <property type="entry name" value="MFS"/>
</dbReference>
<evidence type="ECO:0000313" key="9">
    <source>
        <dbReference type="Proteomes" id="UP000183567"/>
    </source>
</evidence>
<dbReference type="Gene3D" id="1.20.1250.20">
    <property type="entry name" value="MFS general substrate transporter like domains"/>
    <property type="match status" value="1"/>
</dbReference>
<dbReference type="PROSITE" id="PS50850">
    <property type="entry name" value="MFS"/>
    <property type="match status" value="1"/>
</dbReference>
<dbReference type="AlphaFoldDB" id="A0A1J8QCH5"/>
<keyword evidence="2" id="KW-0813">Transport</keyword>
<evidence type="ECO:0000259" key="7">
    <source>
        <dbReference type="PROSITE" id="PS50850"/>
    </source>
</evidence>
<keyword evidence="4 6" id="KW-1133">Transmembrane helix</keyword>
<evidence type="ECO:0000313" key="8">
    <source>
        <dbReference type="EMBL" id="OJA18677.1"/>
    </source>
</evidence>
<dbReference type="InterPro" id="IPR036259">
    <property type="entry name" value="MFS_trans_sf"/>
</dbReference>
<feature type="transmembrane region" description="Helical" evidence="6">
    <location>
        <begin position="142"/>
        <end position="167"/>
    </location>
</feature>
<dbReference type="PANTHER" id="PTHR43791:SF18">
    <property type="entry name" value="NICOTINIC ACID TRANSPORTER TNA1, PUTATIVE (AFU_ORTHOLOGUE AFUA_3G03820)-RELATED"/>
    <property type="match status" value="1"/>
</dbReference>
<dbReference type="EMBL" id="LVVM01001360">
    <property type="protein sequence ID" value="OJA18677.1"/>
    <property type="molecule type" value="Genomic_DNA"/>
</dbReference>
<name>A0A1J8QCH5_9AGAM</name>
<dbReference type="Pfam" id="PF07690">
    <property type="entry name" value="MFS_1"/>
    <property type="match status" value="1"/>
</dbReference>
<dbReference type="InterPro" id="IPR020846">
    <property type="entry name" value="MFS_dom"/>
</dbReference>
<feature type="transmembrane region" description="Helical" evidence="6">
    <location>
        <begin position="173"/>
        <end position="196"/>
    </location>
</feature>
<feature type="domain" description="Major facilitator superfamily (MFS) profile" evidence="7">
    <location>
        <begin position="60"/>
        <end position="218"/>
    </location>
</feature>
<keyword evidence="3 6" id="KW-0812">Transmembrane</keyword>
<comment type="subcellular location">
    <subcellularLocation>
        <location evidence="1">Membrane</location>
        <topology evidence="1">Multi-pass membrane protein</topology>
    </subcellularLocation>
</comment>